<evidence type="ECO:0008006" key="3">
    <source>
        <dbReference type="Google" id="ProtNLM"/>
    </source>
</evidence>
<dbReference type="Pfam" id="PF24336">
    <property type="entry name" value="DUF7504"/>
    <property type="match status" value="1"/>
</dbReference>
<reference evidence="2" key="1">
    <citation type="submission" date="2016-10" db="EMBL/GenBank/DDBJ databases">
        <authorList>
            <person name="Varghese N."/>
            <person name="Submissions S."/>
        </authorList>
    </citation>
    <scope>NUCLEOTIDE SEQUENCE [LARGE SCALE GENOMIC DNA]</scope>
    <source>
        <strain evidence="2">IBRC-M 10760</strain>
    </source>
</reference>
<proteinExistence type="predicted"/>
<evidence type="ECO:0000313" key="2">
    <source>
        <dbReference type="Proteomes" id="UP000199076"/>
    </source>
</evidence>
<protein>
    <recommendedName>
        <fullName evidence="3">DUF835 domain-containing protein</fullName>
    </recommendedName>
</protein>
<dbReference type="OrthoDB" id="341687at2157"/>
<keyword evidence="2" id="KW-1185">Reference proteome</keyword>
<accession>A0A1G7S671</accession>
<evidence type="ECO:0000313" key="1">
    <source>
        <dbReference type="EMBL" id="SDG18452.1"/>
    </source>
</evidence>
<dbReference type="STRING" id="660518.SAMN05216218_11746"/>
<dbReference type="Proteomes" id="UP000199076">
    <property type="component" value="Unassembled WGS sequence"/>
</dbReference>
<dbReference type="EMBL" id="FNBK01000017">
    <property type="protein sequence ID" value="SDG18452.1"/>
    <property type="molecule type" value="Genomic_DNA"/>
</dbReference>
<dbReference type="InterPro" id="IPR055927">
    <property type="entry name" value="DUF7504"/>
</dbReference>
<name>A0A1G7S671_9EURY</name>
<gene>
    <name evidence="1" type="ORF">SAMN05216218_11746</name>
</gene>
<dbReference type="AlphaFoldDB" id="A0A1G7S671"/>
<dbReference type="RefSeq" id="WP_092694828.1">
    <property type="nucleotide sequence ID" value="NZ_FNBK01000017.1"/>
</dbReference>
<sequence>MTSTSNATQGSDQGVVPGTQLLAALSSMESALSVPPTGAFENLLLISPNSPQQVEAELRDREIDVSNVGLIPISGSTHTYEGPLWTTDAISPNDLTGLSMAFTRSLQHLTRGHGWVLFENLNVLLMYADEQQVYRLVDHLIEKTREREVNGAYTVVEGAIGEQTFAKLQNRFDTVRGV</sequence>
<organism evidence="1 2">
    <name type="scientific">Halorientalis regularis</name>
    <dbReference type="NCBI Taxonomy" id="660518"/>
    <lineage>
        <taxon>Archaea</taxon>
        <taxon>Methanobacteriati</taxon>
        <taxon>Methanobacteriota</taxon>
        <taxon>Stenosarchaea group</taxon>
        <taxon>Halobacteria</taxon>
        <taxon>Halobacteriales</taxon>
        <taxon>Haloarculaceae</taxon>
        <taxon>Halorientalis</taxon>
    </lineage>
</organism>